<dbReference type="Gene3D" id="1.20.1270.180">
    <property type="match status" value="1"/>
</dbReference>
<accession>A0A1G6VMD2</accession>
<dbReference type="RefSeq" id="WP_017675799.1">
    <property type="nucleotide sequence ID" value="NZ_FMZQ01000020.1"/>
</dbReference>
<organism evidence="2 3">
    <name type="scientific">Ectopseudomonas chengduensis</name>
    <dbReference type="NCBI Taxonomy" id="489632"/>
    <lineage>
        <taxon>Bacteria</taxon>
        <taxon>Pseudomonadati</taxon>
        <taxon>Pseudomonadota</taxon>
        <taxon>Gammaproteobacteria</taxon>
        <taxon>Pseudomonadales</taxon>
        <taxon>Pseudomonadaceae</taxon>
        <taxon>Ectopseudomonas</taxon>
    </lineage>
</organism>
<protein>
    <submittedName>
        <fullName evidence="2">Uncharacterized conserved protein YecT, DUF1311 family</fullName>
    </submittedName>
</protein>
<dbReference type="InterPro" id="IPR009739">
    <property type="entry name" value="LprI-like_N"/>
</dbReference>
<dbReference type="Pfam" id="PF07007">
    <property type="entry name" value="LprI"/>
    <property type="match status" value="1"/>
</dbReference>
<dbReference type="AlphaFoldDB" id="A0A1G6VMD2"/>
<evidence type="ECO:0000259" key="1">
    <source>
        <dbReference type="Pfam" id="PF07007"/>
    </source>
</evidence>
<dbReference type="EMBL" id="FMZQ01000020">
    <property type="protein sequence ID" value="SDD54749.1"/>
    <property type="molecule type" value="Genomic_DNA"/>
</dbReference>
<reference evidence="3" key="1">
    <citation type="submission" date="2016-10" db="EMBL/GenBank/DDBJ databases">
        <authorList>
            <person name="Varghese N."/>
            <person name="Submissions S."/>
        </authorList>
    </citation>
    <scope>NUCLEOTIDE SEQUENCE [LARGE SCALE GENOMIC DNA]</scope>
    <source>
        <strain evidence="3">DSM 26382</strain>
    </source>
</reference>
<keyword evidence="3" id="KW-1185">Reference proteome</keyword>
<sequence length="136" mass="15105">MNGLPLSLALLLISSTTFAAEEDDDPCTVQGGGVMAGYACAAQRYKVADDQLNAEYKKAIQRTEEEQTALRENWPNTELVSLLRSAQRAWLKFRDAECQFTGISSTPSPWQGVQVEECKLRMTIERTEHLKGVHSG</sequence>
<gene>
    <name evidence="2" type="ORF">SAMN05216576_1203</name>
</gene>
<evidence type="ECO:0000313" key="3">
    <source>
        <dbReference type="Proteomes" id="UP000199467"/>
    </source>
</evidence>
<evidence type="ECO:0000313" key="2">
    <source>
        <dbReference type="EMBL" id="SDD54749.1"/>
    </source>
</evidence>
<dbReference type="Proteomes" id="UP000199467">
    <property type="component" value="Unassembled WGS sequence"/>
</dbReference>
<feature type="domain" description="Lysozyme inhibitor LprI-like N-terminal" evidence="1">
    <location>
        <begin position="38"/>
        <end position="130"/>
    </location>
</feature>
<proteinExistence type="predicted"/>
<name>A0A1G6VMD2_9GAMM</name>